<dbReference type="Gene3D" id="3.30.360.10">
    <property type="entry name" value="Dihydrodipicolinate Reductase, domain 2"/>
    <property type="match status" value="1"/>
</dbReference>
<name>A0A172RXK3_9ACTN</name>
<dbReference type="KEGG" id="ddt:AAY81_03790"/>
<evidence type="ECO:0000259" key="1">
    <source>
        <dbReference type="Pfam" id="PF01408"/>
    </source>
</evidence>
<dbReference type="SUPFAM" id="SSF51735">
    <property type="entry name" value="NAD(P)-binding Rossmann-fold domains"/>
    <property type="match status" value="1"/>
</dbReference>
<evidence type="ECO:0000313" key="3">
    <source>
        <dbReference type="Proteomes" id="UP000182975"/>
    </source>
</evidence>
<dbReference type="OrthoDB" id="9760689at2"/>
<proteinExistence type="predicted"/>
<dbReference type="EMBL" id="FOEC01000012">
    <property type="protein sequence ID" value="SEO93239.1"/>
    <property type="molecule type" value="Genomic_DNA"/>
</dbReference>
<protein>
    <submittedName>
        <fullName evidence="2">Thiazolinyl imide reductase</fullName>
    </submittedName>
</protein>
<dbReference type="Proteomes" id="UP000182975">
    <property type="component" value="Unassembled WGS sequence"/>
</dbReference>
<keyword evidence="3" id="KW-1185">Reference proteome</keyword>
<dbReference type="RefSeq" id="WP_066661559.1">
    <property type="nucleotide sequence ID" value="NZ_CP011402.1"/>
</dbReference>
<dbReference type="NCBIfam" id="TIGR01761">
    <property type="entry name" value="thiaz-red"/>
    <property type="match status" value="1"/>
</dbReference>
<dbReference type="Pfam" id="PF01408">
    <property type="entry name" value="GFO_IDH_MocA"/>
    <property type="match status" value="1"/>
</dbReference>
<reference evidence="3" key="1">
    <citation type="submission" date="2016-10" db="EMBL/GenBank/DDBJ databases">
        <authorList>
            <person name="Varghese N."/>
        </authorList>
    </citation>
    <scope>NUCLEOTIDE SEQUENCE [LARGE SCALE GENOMIC DNA]</scope>
    <source>
        <strain evidence="3">DSM 21843</strain>
    </source>
</reference>
<feature type="domain" description="Gfo/Idh/MocA-like oxidoreductase N-terminal" evidence="1">
    <location>
        <begin position="6"/>
        <end position="125"/>
    </location>
</feature>
<organism evidence="2 3">
    <name type="scientific">Denitrobacterium detoxificans</name>
    <dbReference type="NCBI Taxonomy" id="79604"/>
    <lineage>
        <taxon>Bacteria</taxon>
        <taxon>Bacillati</taxon>
        <taxon>Actinomycetota</taxon>
        <taxon>Coriobacteriia</taxon>
        <taxon>Eggerthellales</taxon>
        <taxon>Eggerthellaceae</taxon>
        <taxon>Denitrobacterium</taxon>
    </lineage>
</organism>
<accession>A0A172RXK3</accession>
<dbReference type="GO" id="GO:0000166">
    <property type="term" value="F:nucleotide binding"/>
    <property type="evidence" value="ECO:0007669"/>
    <property type="project" value="InterPro"/>
</dbReference>
<dbReference type="AlphaFoldDB" id="A0A172RXK3"/>
<gene>
    <name evidence="2" type="ORF">SAMN02910314_01656</name>
</gene>
<evidence type="ECO:0000313" key="2">
    <source>
        <dbReference type="EMBL" id="SEO93239.1"/>
    </source>
</evidence>
<sequence>MTDTAHVIVCGTTFGAMHAKAVHDDPSLELVGILAGGSERSKGIASAFDTTLFTSPSTVPEPSENAANIASVALRSSILGGRGNEIATSLMERGYDILLEPPVHANDIAELARCAQKHGRKLAVGNLYRNLPAAQAFTRATRSIATRAEITHLRISASTHVTYYLCGLLADVVPGAAIQVRSTQEEGPFKHVVGTLGRIPCSIDIWNQMDATKPDAYAHLFMRVEAYTQAGTLALSDVTGPVLWNPRMEIIERDASGLPHTHAHAATQTLFAANEEASFGDWMRTTWTQAIARDMKELAEAPEGNRALAACMQHARNWTALTKAAGYPTSVEEPRNLFVTPAAE</sequence>
<dbReference type="Gene3D" id="3.40.50.720">
    <property type="entry name" value="NAD(P)-binding Rossmann-like Domain"/>
    <property type="match status" value="1"/>
</dbReference>
<dbReference type="STRING" id="79604.AAY81_03790"/>
<dbReference type="InterPro" id="IPR000683">
    <property type="entry name" value="Gfo/Idh/MocA-like_OxRdtase_N"/>
</dbReference>
<dbReference type="InterPro" id="IPR010091">
    <property type="entry name" value="Thiazolinyl_imide_reductase"/>
</dbReference>
<dbReference type="InterPro" id="IPR036291">
    <property type="entry name" value="NAD(P)-bd_dom_sf"/>
</dbReference>